<dbReference type="Pfam" id="PF12833">
    <property type="entry name" value="HTH_18"/>
    <property type="match status" value="1"/>
</dbReference>
<gene>
    <name evidence="5" type="ORF">AWB74_05897</name>
</gene>
<name>A0A158KJA0_9BURK</name>
<comment type="caution">
    <text evidence="5">The sequence shown here is derived from an EMBL/GenBank/DDBJ whole genome shotgun (WGS) entry which is preliminary data.</text>
</comment>
<keyword evidence="2" id="KW-0238">DNA-binding</keyword>
<organism evidence="5 6">
    <name type="scientific">Caballeronia arvi</name>
    <dbReference type="NCBI Taxonomy" id="1777135"/>
    <lineage>
        <taxon>Bacteria</taxon>
        <taxon>Pseudomonadati</taxon>
        <taxon>Pseudomonadota</taxon>
        <taxon>Betaproteobacteria</taxon>
        <taxon>Burkholderiales</taxon>
        <taxon>Burkholderiaceae</taxon>
        <taxon>Caballeronia</taxon>
    </lineage>
</organism>
<accession>A0A158KJA0</accession>
<dbReference type="InterPro" id="IPR050204">
    <property type="entry name" value="AraC_XylS_family_regulators"/>
</dbReference>
<reference evidence="5" key="1">
    <citation type="submission" date="2016-01" db="EMBL/GenBank/DDBJ databases">
        <authorList>
            <person name="Peeters C."/>
        </authorList>
    </citation>
    <scope>NUCLEOTIDE SEQUENCE [LARGE SCALE GENOMIC DNA]</scope>
    <source>
        <strain evidence="5">LMG 29317</strain>
    </source>
</reference>
<dbReference type="OrthoDB" id="9178898at2"/>
<dbReference type="PRINTS" id="PR00032">
    <property type="entry name" value="HTHARAC"/>
</dbReference>
<evidence type="ECO:0000259" key="4">
    <source>
        <dbReference type="PROSITE" id="PS01124"/>
    </source>
</evidence>
<dbReference type="EMBL" id="FCOM02000036">
    <property type="protein sequence ID" value="SAL81222.1"/>
    <property type="molecule type" value="Genomic_DNA"/>
</dbReference>
<evidence type="ECO:0000256" key="1">
    <source>
        <dbReference type="ARBA" id="ARBA00023015"/>
    </source>
</evidence>
<dbReference type="InterPro" id="IPR020449">
    <property type="entry name" value="Tscrpt_reg_AraC-type_HTH"/>
</dbReference>
<dbReference type="Gene3D" id="1.10.10.60">
    <property type="entry name" value="Homeodomain-like"/>
    <property type="match status" value="1"/>
</dbReference>
<feature type="domain" description="HTH araC/xylS-type" evidence="4">
    <location>
        <begin position="211"/>
        <end position="310"/>
    </location>
</feature>
<dbReference type="GO" id="GO:0043565">
    <property type="term" value="F:sequence-specific DNA binding"/>
    <property type="evidence" value="ECO:0007669"/>
    <property type="project" value="InterPro"/>
</dbReference>
<dbReference type="InterPro" id="IPR035418">
    <property type="entry name" value="AraC-bd_2"/>
</dbReference>
<protein>
    <submittedName>
        <fullName evidence="5">AraC family transcriptional regulator</fullName>
    </submittedName>
</protein>
<dbReference type="GO" id="GO:0003700">
    <property type="term" value="F:DNA-binding transcription factor activity"/>
    <property type="evidence" value="ECO:0007669"/>
    <property type="project" value="InterPro"/>
</dbReference>
<proteinExistence type="predicted"/>
<dbReference type="SMART" id="SM00342">
    <property type="entry name" value="HTH_ARAC"/>
    <property type="match status" value="1"/>
</dbReference>
<dbReference type="Pfam" id="PF14525">
    <property type="entry name" value="AraC_binding_2"/>
    <property type="match status" value="1"/>
</dbReference>
<evidence type="ECO:0000256" key="3">
    <source>
        <dbReference type="ARBA" id="ARBA00023163"/>
    </source>
</evidence>
<dbReference type="InterPro" id="IPR009057">
    <property type="entry name" value="Homeodomain-like_sf"/>
</dbReference>
<keyword evidence="1" id="KW-0805">Transcription regulation</keyword>
<dbReference type="PROSITE" id="PS01124">
    <property type="entry name" value="HTH_ARAC_FAMILY_2"/>
    <property type="match status" value="1"/>
</dbReference>
<dbReference type="RefSeq" id="WP_061150167.1">
    <property type="nucleotide sequence ID" value="NZ_FCOM02000036.1"/>
</dbReference>
<dbReference type="AlphaFoldDB" id="A0A158KJA0"/>
<dbReference type="PANTHER" id="PTHR46796:SF6">
    <property type="entry name" value="ARAC SUBFAMILY"/>
    <property type="match status" value="1"/>
</dbReference>
<sequence length="320" mass="35326">MQYLFSTAEVAGPERFDYWRDVVCSHCIPATSDTQFRAKFDAEIVGRSIGALDVAKMIGPEHQWVRDFTNIRSGPEHNLWLSFLESGVGYLEQNGRRVVQNPGDVLLYDAARPFSYTISPDSFFIVKIPRDLLLRRTPSAENVVATSLGPGTGFRAVLGAMIKEACESKELLQSTPAESRIAGAILDLVSAIIDIHSGEEPVTSAQVSLYRKALAFIEDNIERAGLDVDHIASAMHVSTRTLARAFAGQATTPMKSIWQKRLEASYCALREGSVKNVTEAAMTFGFCDVSHFSRTFKKSYGVTPQSVLLRNQETVALNDR</sequence>
<dbReference type="InterPro" id="IPR018060">
    <property type="entry name" value="HTH_AraC"/>
</dbReference>
<evidence type="ECO:0000313" key="6">
    <source>
        <dbReference type="Proteomes" id="UP000055019"/>
    </source>
</evidence>
<evidence type="ECO:0000256" key="2">
    <source>
        <dbReference type="ARBA" id="ARBA00023125"/>
    </source>
</evidence>
<keyword evidence="6" id="KW-1185">Reference proteome</keyword>
<dbReference type="PANTHER" id="PTHR46796">
    <property type="entry name" value="HTH-TYPE TRANSCRIPTIONAL ACTIVATOR RHAS-RELATED"/>
    <property type="match status" value="1"/>
</dbReference>
<evidence type="ECO:0000313" key="5">
    <source>
        <dbReference type="EMBL" id="SAL81222.1"/>
    </source>
</evidence>
<keyword evidence="3" id="KW-0804">Transcription</keyword>
<dbReference type="Proteomes" id="UP000055019">
    <property type="component" value="Unassembled WGS sequence"/>
</dbReference>
<dbReference type="SUPFAM" id="SSF46689">
    <property type="entry name" value="Homeodomain-like"/>
    <property type="match status" value="1"/>
</dbReference>